<dbReference type="KEGG" id="epa:114576617"/>
<keyword evidence="3" id="KW-1185">Reference proteome</keyword>
<evidence type="ECO:0000259" key="1">
    <source>
        <dbReference type="PROSITE" id="PS50191"/>
    </source>
</evidence>
<dbReference type="Pfam" id="PF00650">
    <property type="entry name" value="CRAL_TRIO"/>
    <property type="match status" value="1"/>
</dbReference>
<protein>
    <recommendedName>
        <fullName evidence="1">CRAL-TRIO domain-containing protein</fullName>
    </recommendedName>
</protein>
<dbReference type="Gene3D" id="3.40.525.10">
    <property type="entry name" value="CRAL-TRIO lipid binding domain"/>
    <property type="match status" value="1"/>
</dbReference>
<sequence length="122" mass="14123">MVLLYDFTNTSYLTSDSQLCVNIIKLLKDEYPVRLTKTFIISPPFWVESELKFFTTLLRDKNIQIVSRSAIKKHLSLDCIPESLGGTLHVDHKSWIDQCMLGYAEQLGEELIRNPRKHPDRG</sequence>
<dbReference type="SUPFAM" id="SSF52087">
    <property type="entry name" value="CRAL/TRIO domain"/>
    <property type="match status" value="1"/>
</dbReference>
<dbReference type="Proteomes" id="UP000887567">
    <property type="component" value="Unplaced"/>
</dbReference>
<dbReference type="CDD" id="cd00170">
    <property type="entry name" value="SEC14"/>
    <property type="match status" value="1"/>
</dbReference>
<evidence type="ECO:0000313" key="3">
    <source>
        <dbReference type="Proteomes" id="UP000887567"/>
    </source>
</evidence>
<proteinExistence type="predicted"/>
<feature type="domain" description="CRAL-TRIO" evidence="1">
    <location>
        <begin position="1"/>
        <end position="92"/>
    </location>
</feature>
<dbReference type="GeneID" id="114576617"/>
<name>A0A913YV90_EXADI</name>
<dbReference type="PROSITE" id="PS50191">
    <property type="entry name" value="CRAL_TRIO"/>
    <property type="match status" value="1"/>
</dbReference>
<accession>A0A913YV90</accession>
<evidence type="ECO:0000313" key="2">
    <source>
        <dbReference type="EnsemblMetazoa" id="XP_028519435.1"/>
    </source>
</evidence>
<reference evidence="2" key="1">
    <citation type="submission" date="2022-11" db="UniProtKB">
        <authorList>
            <consortium name="EnsemblMetazoa"/>
        </authorList>
    </citation>
    <scope>IDENTIFICATION</scope>
</reference>
<dbReference type="InterPro" id="IPR036865">
    <property type="entry name" value="CRAL-TRIO_dom_sf"/>
</dbReference>
<dbReference type="AlphaFoldDB" id="A0A913YV90"/>
<dbReference type="OrthoDB" id="75724at2759"/>
<organism evidence="2 3">
    <name type="scientific">Exaiptasia diaphana</name>
    <name type="common">Tropical sea anemone</name>
    <name type="synonym">Aiptasia pulchella</name>
    <dbReference type="NCBI Taxonomy" id="2652724"/>
    <lineage>
        <taxon>Eukaryota</taxon>
        <taxon>Metazoa</taxon>
        <taxon>Cnidaria</taxon>
        <taxon>Anthozoa</taxon>
        <taxon>Hexacorallia</taxon>
        <taxon>Actiniaria</taxon>
        <taxon>Aiptasiidae</taxon>
        <taxon>Exaiptasia</taxon>
    </lineage>
</organism>
<dbReference type="RefSeq" id="XP_028519435.1">
    <property type="nucleotide sequence ID" value="XM_028663634.1"/>
</dbReference>
<dbReference type="EnsemblMetazoa" id="XM_028663634.1">
    <property type="protein sequence ID" value="XP_028519435.1"/>
    <property type="gene ID" value="LOC114576617"/>
</dbReference>
<dbReference type="InterPro" id="IPR001251">
    <property type="entry name" value="CRAL-TRIO_dom"/>
</dbReference>